<dbReference type="AlphaFoldDB" id="A0A6J7ZVQ3"/>
<dbReference type="PANTHER" id="PTHR19143">
    <property type="entry name" value="FIBRINOGEN/TENASCIN/ANGIOPOEITIN"/>
    <property type="match status" value="1"/>
</dbReference>
<dbReference type="SUPFAM" id="SSF56496">
    <property type="entry name" value="Fibrinogen C-terminal domain-like"/>
    <property type="match status" value="1"/>
</dbReference>
<feature type="domain" description="Fibrinogen C-terminal" evidence="1">
    <location>
        <begin position="99"/>
        <end position="310"/>
    </location>
</feature>
<protein>
    <submittedName>
        <fullName evidence="2">Fibrinogen-like protein A,Ryncolin-2,Microfibril-associated glycoprotein 4,Ficolin-2,Ryncolin-1,Ryncolin-3</fullName>
    </submittedName>
</protein>
<dbReference type="InterPro" id="IPR002181">
    <property type="entry name" value="Fibrinogen_a/b/g_C_dom"/>
</dbReference>
<dbReference type="InterPro" id="IPR036056">
    <property type="entry name" value="Fibrinogen-like_C"/>
</dbReference>
<dbReference type="EMBL" id="CACVKT020000124">
    <property type="protein sequence ID" value="CAC5356131.1"/>
    <property type="molecule type" value="Genomic_DNA"/>
</dbReference>
<evidence type="ECO:0000313" key="2">
    <source>
        <dbReference type="EMBL" id="CAC5356131.1"/>
    </source>
</evidence>
<dbReference type="OrthoDB" id="6275059at2759"/>
<dbReference type="InterPro" id="IPR014716">
    <property type="entry name" value="Fibrinogen_a/b/g_C_1"/>
</dbReference>
<dbReference type="GO" id="GO:0005615">
    <property type="term" value="C:extracellular space"/>
    <property type="evidence" value="ECO:0007669"/>
    <property type="project" value="TreeGrafter"/>
</dbReference>
<name>A0A6J7ZVQ3_MYTCO</name>
<reference evidence="2 3" key="1">
    <citation type="submission" date="2020-06" db="EMBL/GenBank/DDBJ databases">
        <authorList>
            <person name="Li R."/>
            <person name="Bekaert M."/>
        </authorList>
    </citation>
    <scope>NUCLEOTIDE SEQUENCE [LARGE SCALE GENOMIC DNA]</scope>
    <source>
        <strain evidence="3">wild</strain>
    </source>
</reference>
<accession>A0A6J7ZVQ3</accession>
<dbReference type="CDD" id="cd00087">
    <property type="entry name" value="FReD"/>
    <property type="match status" value="1"/>
</dbReference>
<evidence type="ECO:0000259" key="1">
    <source>
        <dbReference type="PROSITE" id="PS51406"/>
    </source>
</evidence>
<organism evidence="2 3">
    <name type="scientific">Mytilus coruscus</name>
    <name type="common">Sea mussel</name>
    <dbReference type="NCBI Taxonomy" id="42192"/>
    <lineage>
        <taxon>Eukaryota</taxon>
        <taxon>Metazoa</taxon>
        <taxon>Spiralia</taxon>
        <taxon>Lophotrochozoa</taxon>
        <taxon>Mollusca</taxon>
        <taxon>Bivalvia</taxon>
        <taxon>Autobranchia</taxon>
        <taxon>Pteriomorphia</taxon>
        <taxon>Mytilida</taxon>
        <taxon>Mytiloidea</taxon>
        <taxon>Mytilidae</taxon>
        <taxon>Mytilinae</taxon>
        <taxon>Mytilus</taxon>
    </lineage>
</organism>
<dbReference type="PROSITE" id="PS51406">
    <property type="entry name" value="FIBRINOGEN_C_2"/>
    <property type="match status" value="1"/>
</dbReference>
<dbReference type="Proteomes" id="UP000507470">
    <property type="component" value="Unassembled WGS sequence"/>
</dbReference>
<evidence type="ECO:0000313" key="3">
    <source>
        <dbReference type="Proteomes" id="UP000507470"/>
    </source>
</evidence>
<proteinExistence type="predicted"/>
<keyword evidence="3" id="KW-1185">Reference proteome</keyword>
<dbReference type="Pfam" id="PF00147">
    <property type="entry name" value="Fibrinogen_C"/>
    <property type="match status" value="1"/>
</dbReference>
<gene>
    <name evidence="2" type="ORF">MCOR_457</name>
</gene>
<dbReference type="SMART" id="SM00186">
    <property type="entry name" value="FBG"/>
    <property type="match status" value="1"/>
</dbReference>
<sequence>MRDILHQEQTRLNDSFQETVKNIYLQSEIKVKGVLDSLSTKTGEYENRSENALELLHSTLLQEQKRFNDSFQVTLDNIQTQSESKVKSILDSISFKMNEFSESHIKECKDIADAKSGIYTISPLNLHTFKLRCEDENWTVIQKRFNGATEFYRNWEDYENGFGDLNGEFWLGNRIIALLTSIGTHELRINLEDWDGNKRYANFKNFKIDGVSDKYRLHISGYTGNAGDGMTEYNGYYFSTYDRDHDTHSGLNCAAYEGIKGAWWFHGCWNGSGASLNGKYTSGPSAKAGIIYRNWQSNSLKKSTMMIRKV</sequence>
<dbReference type="Gene3D" id="3.90.215.10">
    <property type="entry name" value="Gamma Fibrinogen, chain A, domain 1"/>
    <property type="match status" value="1"/>
</dbReference>
<dbReference type="InterPro" id="IPR050373">
    <property type="entry name" value="Fibrinogen_C-term_domain"/>
</dbReference>